<organism evidence="2">
    <name type="scientific">bioreactor metagenome</name>
    <dbReference type="NCBI Taxonomy" id="1076179"/>
    <lineage>
        <taxon>unclassified sequences</taxon>
        <taxon>metagenomes</taxon>
        <taxon>ecological metagenomes</taxon>
    </lineage>
</organism>
<dbReference type="SUPFAM" id="SSF56300">
    <property type="entry name" value="Metallo-dependent phosphatases"/>
    <property type="match status" value="1"/>
</dbReference>
<name>A0A644U8U1_9ZZZZ</name>
<dbReference type="PANTHER" id="PTHR11124">
    <property type="entry name" value="VACUOLAR SORTING PROTEIN VPS29"/>
    <property type="match status" value="1"/>
</dbReference>
<dbReference type="GO" id="GO:0016787">
    <property type="term" value="F:hydrolase activity"/>
    <property type="evidence" value="ECO:0007669"/>
    <property type="project" value="UniProtKB-KW"/>
</dbReference>
<reference evidence="2" key="1">
    <citation type="submission" date="2019-08" db="EMBL/GenBank/DDBJ databases">
        <authorList>
            <person name="Kucharzyk K."/>
            <person name="Murdoch R.W."/>
            <person name="Higgins S."/>
            <person name="Loffler F."/>
        </authorList>
    </citation>
    <scope>NUCLEOTIDE SEQUENCE</scope>
</reference>
<evidence type="ECO:0000313" key="2">
    <source>
        <dbReference type="EMBL" id="MPL75366.1"/>
    </source>
</evidence>
<feature type="domain" description="Calcineurin-like phosphoesterase" evidence="1">
    <location>
        <begin position="1"/>
        <end position="150"/>
    </location>
</feature>
<dbReference type="InterPro" id="IPR000979">
    <property type="entry name" value="Phosphodiesterase_MJ0936/Vps29"/>
</dbReference>
<dbReference type="CDD" id="cd00841">
    <property type="entry name" value="MPP_YfcE"/>
    <property type="match status" value="1"/>
</dbReference>
<gene>
    <name evidence="2" type="ORF">SDC9_21190</name>
</gene>
<dbReference type="InterPro" id="IPR024654">
    <property type="entry name" value="Calcineurin-like_PHP_lpxH"/>
</dbReference>
<dbReference type="InterPro" id="IPR041802">
    <property type="entry name" value="MPP_YfcE"/>
</dbReference>
<sequence length="173" mass="19164">MIIGLISDTHIPDRADNIPPTVLEIFKNVDLIIHAGDLTSMEVKIELEKIAPVLAVQGNMDRAHDLKLPKSIKKNIEGIDIGVKHGEVYPKGDTQQLYYIAKELDVEVLISGHTHQAFIEKIEDVILLNPGSPTSPRLTDPTVMLMTIENGKIDLEIKKIGKPVCSALNFEKK</sequence>
<comment type="caution">
    <text evidence="2">The sequence shown here is derived from an EMBL/GenBank/DDBJ whole genome shotgun (WGS) entry which is preliminary data.</text>
</comment>
<accession>A0A644U8U1</accession>
<dbReference type="Pfam" id="PF12850">
    <property type="entry name" value="Metallophos_2"/>
    <property type="match status" value="1"/>
</dbReference>
<dbReference type="EMBL" id="VSSQ01000088">
    <property type="protein sequence ID" value="MPL75366.1"/>
    <property type="molecule type" value="Genomic_DNA"/>
</dbReference>
<evidence type="ECO:0000259" key="1">
    <source>
        <dbReference type="Pfam" id="PF12850"/>
    </source>
</evidence>
<proteinExistence type="predicted"/>
<dbReference type="InterPro" id="IPR029052">
    <property type="entry name" value="Metallo-depent_PP-like"/>
</dbReference>
<protein>
    <submittedName>
        <fullName evidence="2">Putative metallophosphoesterase MG207</fullName>
        <ecNumber evidence="2">3.1.4.-</ecNumber>
    </submittedName>
</protein>
<dbReference type="EC" id="3.1.4.-" evidence="2"/>
<dbReference type="NCBIfam" id="TIGR00040">
    <property type="entry name" value="yfcE"/>
    <property type="match status" value="1"/>
</dbReference>
<keyword evidence="2" id="KW-0378">Hydrolase</keyword>
<dbReference type="Gene3D" id="3.60.21.10">
    <property type="match status" value="1"/>
</dbReference>
<dbReference type="AlphaFoldDB" id="A0A644U8U1"/>